<dbReference type="InterPro" id="IPR036390">
    <property type="entry name" value="WH_DNA-bd_sf"/>
</dbReference>
<dbReference type="PANTHER" id="PTHR33204:SF29">
    <property type="entry name" value="TRANSCRIPTIONAL REGULATOR"/>
    <property type="match status" value="1"/>
</dbReference>
<dbReference type="Proteomes" id="UP001522868">
    <property type="component" value="Unassembled WGS sequence"/>
</dbReference>
<dbReference type="EMBL" id="JALPTH010000036">
    <property type="protein sequence ID" value="MCK8681150.1"/>
    <property type="molecule type" value="Genomic_DNA"/>
</dbReference>
<comment type="caution">
    <text evidence="5">The sequence shown here is derived from an EMBL/GenBank/DDBJ whole genome shotgun (WGS) entry which is preliminary data.</text>
</comment>
<keyword evidence="3" id="KW-0804">Transcription</keyword>
<evidence type="ECO:0000256" key="1">
    <source>
        <dbReference type="ARBA" id="ARBA00023015"/>
    </source>
</evidence>
<keyword evidence="6" id="KW-1185">Reference proteome</keyword>
<protein>
    <submittedName>
        <fullName evidence="5">Helix-turn-helix transcriptional regulator</fullName>
    </submittedName>
</protein>
<evidence type="ECO:0000256" key="2">
    <source>
        <dbReference type="ARBA" id="ARBA00023125"/>
    </source>
</evidence>
<evidence type="ECO:0000313" key="5">
    <source>
        <dbReference type="EMBL" id="MCK8681150.1"/>
    </source>
</evidence>
<reference evidence="5 6" key="1">
    <citation type="submission" date="2022-04" db="EMBL/GenBank/DDBJ databases">
        <title>Streptomyces sp. nov. LCR6-01 isolated from Lichen of Dirinaria sp.</title>
        <authorList>
            <person name="Kanchanasin P."/>
            <person name="Tanasupawat S."/>
            <person name="Phongsopitanun W."/>
        </authorList>
    </citation>
    <scope>NUCLEOTIDE SEQUENCE [LARGE SCALE GENOMIC DNA]</scope>
    <source>
        <strain evidence="5 6">LCR6-01</strain>
    </source>
</reference>
<organism evidence="5 6">
    <name type="scientific">Streptomyces lichenis</name>
    <dbReference type="NCBI Taxonomy" id="2306967"/>
    <lineage>
        <taxon>Bacteria</taxon>
        <taxon>Bacillati</taxon>
        <taxon>Actinomycetota</taxon>
        <taxon>Actinomycetes</taxon>
        <taxon>Kitasatosporales</taxon>
        <taxon>Streptomycetaceae</taxon>
        <taxon>Streptomyces</taxon>
    </lineage>
</organism>
<proteinExistence type="predicted"/>
<dbReference type="InterPro" id="IPR002577">
    <property type="entry name" value="HTH_HxlR"/>
</dbReference>
<dbReference type="Pfam" id="PF01638">
    <property type="entry name" value="HxlR"/>
    <property type="match status" value="1"/>
</dbReference>
<dbReference type="InterPro" id="IPR036388">
    <property type="entry name" value="WH-like_DNA-bd_sf"/>
</dbReference>
<accession>A0ABT0IIS1</accession>
<dbReference type="PROSITE" id="PS51118">
    <property type="entry name" value="HTH_HXLR"/>
    <property type="match status" value="1"/>
</dbReference>
<evidence type="ECO:0000259" key="4">
    <source>
        <dbReference type="PROSITE" id="PS51118"/>
    </source>
</evidence>
<dbReference type="SUPFAM" id="SSF46785">
    <property type="entry name" value="Winged helix' DNA-binding domain"/>
    <property type="match status" value="1"/>
</dbReference>
<dbReference type="RefSeq" id="WP_248637013.1">
    <property type="nucleotide sequence ID" value="NZ_JALPTH010000036.1"/>
</dbReference>
<dbReference type="Gene3D" id="1.10.10.10">
    <property type="entry name" value="Winged helix-like DNA-binding domain superfamily/Winged helix DNA-binding domain"/>
    <property type="match status" value="1"/>
</dbReference>
<feature type="domain" description="HTH hxlR-type" evidence="4">
    <location>
        <begin position="1"/>
        <end position="94"/>
    </location>
</feature>
<sequence length="98" mass="10936">MYVVGGKWKVLALWVLEEYGSVRFGELRRQLKGVSEKVLTAQLREMEADGIVRRTAYDEVPPRVEYALTPRGAQLNEALAPLGEWGRHQVLGAAPTGE</sequence>
<keyword evidence="1" id="KW-0805">Transcription regulation</keyword>
<gene>
    <name evidence="5" type="ORF">M1O15_27905</name>
</gene>
<name>A0ABT0IIS1_9ACTN</name>
<evidence type="ECO:0000313" key="6">
    <source>
        <dbReference type="Proteomes" id="UP001522868"/>
    </source>
</evidence>
<dbReference type="PANTHER" id="PTHR33204">
    <property type="entry name" value="TRANSCRIPTIONAL REGULATOR, MARR FAMILY"/>
    <property type="match status" value="1"/>
</dbReference>
<keyword evidence="2" id="KW-0238">DNA-binding</keyword>
<evidence type="ECO:0000256" key="3">
    <source>
        <dbReference type="ARBA" id="ARBA00023163"/>
    </source>
</evidence>